<protein>
    <submittedName>
        <fullName evidence="2">Uncharacterized protein</fullName>
    </submittedName>
</protein>
<dbReference type="EMBL" id="FO203431">
    <property type="protein sequence ID" value="CCH89303.1"/>
    <property type="molecule type" value="Genomic_DNA"/>
</dbReference>
<organism evidence="2 3">
    <name type="scientific">Modestobacter italicus (strain DSM 44449 / CECT 9708 / BC 501)</name>
    <dbReference type="NCBI Taxonomy" id="2732864"/>
    <lineage>
        <taxon>Bacteria</taxon>
        <taxon>Bacillati</taxon>
        <taxon>Actinomycetota</taxon>
        <taxon>Actinomycetes</taxon>
        <taxon>Geodermatophilales</taxon>
        <taxon>Geodermatophilaceae</taxon>
        <taxon>Modestobacter</taxon>
    </lineage>
</organism>
<dbReference type="AlphaFoldDB" id="I4F0Z0"/>
<accession>I4F0Z0</accession>
<dbReference type="KEGG" id="mmar:MODMU_3900"/>
<keyword evidence="1" id="KW-1133">Transmembrane helix</keyword>
<evidence type="ECO:0000313" key="3">
    <source>
        <dbReference type="Proteomes" id="UP000006461"/>
    </source>
</evidence>
<sequence length="139" mass="15031">MKVAFAVYGLLYVVVEVVGYQLERVSWPEITALDVATAVTNAFLTVAVLVAVLVAADVLGHRWRRHRRALAAERARLAAQAWTDPEPLTVQAWRPEPLALPAAPPPAPTGPARTAYAPNAYSRRAWPDQAAADASGRLL</sequence>
<dbReference type="OMA" id="TAYAPNA"/>
<reference evidence="2 3" key="1">
    <citation type="journal article" date="2012" name="J. Bacteriol.">
        <title>Genome Sequence of Radiation-Resistant Modestobacter marinus Strain BC501, a Representative Actinobacterium That Thrives on Calcareous Stone Surfaces.</title>
        <authorList>
            <person name="Normand P."/>
            <person name="Gury J."/>
            <person name="Pujic P."/>
            <person name="Chouaia B."/>
            <person name="Crotti E."/>
            <person name="Brusetti L."/>
            <person name="Daffonchio D."/>
            <person name="Vacherie B."/>
            <person name="Barbe V."/>
            <person name="Medigue C."/>
            <person name="Calteau A."/>
            <person name="Ghodhbane-Gtari F."/>
            <person name="Essoussi I."/>
            <person name="Nouioui I."/>
            <person name="Abbassi-Ghozzi I."/>
            <person name="Gtari M."/>
        </authorList>
    </citation>
    <scope>NUCLEOTIDE SEQUENCE [LARGE SCALE GENOMIC DNA]</scope>
    <source>
        <strain evidence="3">BC 501</strain>
    </source>
</reference>
<feature type="transmembrane region" description="Helical" evidence="1">
    <location>
        <begin position="35"/>
        <end position="59"/>
    </location>
</feature>
<gene>
    <name evidence="2" type="ordered locus">MODMU_3900</name>
</gene>
<dbReference type="Proteomes" id="UP000006461">
    <property type="component" value="Chromosome"/>
</dbReference>
<evidence type="ECO:0000313" key="2">
    <source>
        <dbReference type="EMBL" id="CCH89303.1"/>
    </source>
</evidence>
<proteinExistence type="predicted"/>
<keyword evidence="3" id="KW-1185">Reference proteome</keyword>
<keyword evidence="1" id="KW-0472">Membrane</keyword>
<evidence type="ECO:0000256" key="1">
    <source>
        <dbReference type="SAM" id="Phobius"/>
    </source>
</evidence>
<dbReference type="HOGENOM" id="CLU_1841262_0_0_11"/>
<name>I4F0Z0_MODI5</name>
<keyword evidence="1" id="KW-0812">Transmembrane</keyword>
<dbReference type="STRING" id="477641.MODMU_3900"/>